<dbReference type="Gene3D" id="1.10.10.60">
    <property type="entry name" value="Homeodomain-like"/>
    <property type="match status" value="2"/>
</dbReference>
<dbReference type="InterPro" id="IPR009057">
    <property type="entry name" value="Homeodomain-like_sf"/>
</dbReference>
<feature type="compositionally biased region" description="Low complexity" evidence="8">
    <location>
        <begin position="382"/>
        <end position="395"/>
    </location>
</feature>
<feature type="domain" description="Myb-like" evidence="9">
    <location>
        <begin position="86"/>
        <end position="136"/>
    </location>
</feature>
<dbReference type="InterPro" id="IPR017930">
    <property type="entry name" value="Myb_dom"/>
</dbReference>
<feature type="domain" description="HTH myb-type" evidence="10">
    <location>
        <begin position="33"/>
        <end position="85"/>
    </location>
</feature>
<dbReference type="GO" id="GO:0009653">
    <property type="term" value="P:anatomical structure morphogenesis"/>
    <property type="evidence" value="ECO:0007669"/>
    <property type="project" value="UniProtKB-ARBA"/>
</dbReference>
<protein>
    <recommendedName>
        <fullName evidence="13">Transcription factor GAMYB</fullName>
    </recommendedName>
</protein>
<dbReference type="GO" id="GO:0005634">
    <property type="term" value="C:nucleus"/>
    <property type="evidence" value="ECO:0007669"/>
    <property type="project" value="UniProtKB-SubCell"/>
</dbReference>
<evidence type="ECO:0000256" key="8">
    <source>
        <dbReference type="SAM" id="MobiDB-lite"/>
    </source>
</evidence>
<dbReference type="FunFam" id="1.10.10.60:FF:000001">
    <property type="entry name" value="MYB-related transcription factor"/>
    <property type="match status" value="1"/>
</dbReference>
<keyword evidence="3" id="KW-0805">Transcription regulation</keyword>
<dbReference type="InterPro" id="IPR001005">
    <property type="entry name" value="SANT/Myb"/>
</dbReference>
<dbReference type="FunFam" id="1.10.10.60:FF:000119">
    <property type="entry name" value="Transcription factor GAMYB"/>
    <property type="match status" value="1"/>
</dbReference>
<dbReference type="PANTHER" id="PTHR47995">
    <property type="entry name" value="TRANSCRIPTION FACTOR MYB33-RELATED"/>
    <property type="match status" value="1"/>
</dbReference>
<dbReference type="SMART" id="SM00717">
    <property type="entry name" value="SANT"/>
    <property type="match status" value="2"/>
</dbReference>
<evidence type="ECO:0000259" key="10">
    <source>
        <dbReference type="PROSITE" id="PS51294"/>
    </source>
</evidence>
<evidence type="ECO:0000256" key="6">
    <source>
        <dbReference type="ARBA" id="ARBA00023163"/>
    </source>
</evidence>
<dbReference type="PROSITE" id="PS50090">
    <property type="entry name" value="MYB_LIKE"/>
    <property type="match status" value="2"/>
</dbReference>
<gene>
    <name evidence="11" type="ORF">SAY87_011068</name>
</gene>
<evidence type="ECO:0000259" key="9">
    <source>
        <dbReference type="PROSITE" id="PS50090"/>
    </source>
</evidence>
<feature type="domain" description="HTH myb-type" evidence="10">
    <location>
        <begin position="86"/>
        <end position="140"/>
    </location>
</feature>
<dbReference type="AlphaFoldDB" id="A0AAN7JB90"/>
<evidence type="ECO:0000256" key="7">
    <source>
        <dbReference type="ARBA" id="ARBA00023242"/>
    </source>
</evidence>
<dbReference type="EMBL" id="JAXIOK010000022">
    <property type="protein sequence ID" value="KAK4744756.1"/>
    <property type="molecule type" value="Genomic_DNA"/>
</dbReference>
<evidence type="ECO:0000256" key="1">
    <source>
        <dbReference type="ARBA" id="ARBA00004123"/>
    </source>
</evidence>
<accession>A0AAN7JB90</accession>
<name>A0AAN7JB90_9MYRT</name>
<keyword evidence="12" id="KW-1185">Reference proteome</keyword>
<comment type="caution">
    <text evidence="11">The sequence shown here is derived from an EMBL/GenBank/DDBJ whole genome shotgun (WGS) entry which is preliminary data.</text>
</comment>
<dbReference type="GO" id="GO:0045893">
    <property type="term" value="P:positive regulation of DNA-templated transcription"/>
    <property type="evidence" value="ECO:0007669"/>
    <property type="project" value="UniProtKB-ARBA"/>
</dbReference>
<organism evidence="11 12">
    <name type="scientific">Trapa incisa</name>
    <dbReference type="NCBI Taxonomy" id="236973"/>
    <lineage>
        <taxon>Eukaryota</taxon>
        <taxon>Viridiplantae</taxon>
        <taxon>Streptophyta</taxon>
        <taxon>Embryophyta</taxon>
        <taxon>Tracheophyta</taxon>
        <taxon>Spermatophyta</taxon>
        <taxon>Magnoliopsida</taxon>
        <taxon>eudicotyledons</taxon>
        <taxon>Gunneridae</taxon>
        <taxon>Pentapetalae</taxon>
        <taxon>rosids</taxon>
        <taxon>malvids</taxon>
        <taxon>Myrtales</taxon>
        <taxon>Lythraceae</taxon>
        <taxon>Trapa</taxon>
    </lineage>
</organism>
<dbReference type="PROSITE" id="PS51294">
    <property type="entry name" value="HTH_MYB"/>
    <property type="match status" value="2"/>
</dbReference>
<reference evidence="11 12" key="1">
    <citation type="journal article" date="2023" name="Hortic Res">
        <title>Pangenome of water caltrop reveals structural variations and asymmetric subgenome divergence after allopolyploidization.</title>
        <authorList>
            <person name="Zhang X."/>
            <person name="Chen Y."/>
            <person name="Wang L."/>
            <person name="Yuan Y."/>
            <person name="Fang M."/>
            <person name="Shi L."/>
            <person name="Lu R."/>
            <person name="Comes H.P."/>
            <person name="Ma Y."/>
            <person name="Chen Y."/>
            <person name="Huang G."/>
            <person name="Zhou Y."/>
            <person name="Zheng Z."/>
            <person name="Qiu Y."/>
        </authorList>
    </citation>
    <scope>NUCLEOTIDE SEQUENCE [LARGE SCALE GENOMIC DNA]</scope>
    <source>
        <tissue evidence="11">Roots</tissue>
    </source>
</reference>
<feature type="domain" description="Myb-like" evidence="9">
    <location>
        <begin position="36"/>
        <end position="85"/>
    </location>
</feature>
<keyword evidence="6" id="KW-0804">Transcription</keyword>
<dbReference type="PANTHER" id="PTHR47995:SF18">
    <property type="entry name" value="TRANSCRIPTION FACTOR MYB65"/>
    <property type="match status" value="1"/>
</dbReference>
<keyword evidence="7" id="KW-0539">Nucleus</keyword>
<dbReference type="GO" id="GO:0040008">
    <property type="term" value="P:regulation of growth"/>
    <property type="evidence" value="ECO:0007669"/>
    <property type="project" value="UniProtKB-ARBA"/>
</dbReference>
<keyword evidence="5" id="KW-0010">Activator</keyword>
<evidence type="ECO:0000256" key="2">
    <source>
        <dbReference type="ARBA" id="ARBA00022737"/>
    </source>
</evidence>
<evidence type="ECO:0000256" key="3">
    <source>
        <dbReference type="ARBA" id="ARBA00023015"/>
    </source>
</evidence>
<dbReference type="GO" id="GO:0048235">
    <property type="term" value="P:pollen sperm cell differentiation"/>
    <property type="evidence" value="ECO:0007669"/>
    <property type="project" value="UniProtKB-ARBA"/>
</dbReference>
<keyword evidence="2" id="KW-0677">Repeat</keyword>
<dbReference type="SUPFAM" id="SSF46689">
    <property type="entry name" value="Homeodomain-like"/>
    <property type="match status" value="1"/>
</dbReference>
<keyword evidence="4" id="KW-0238">DNA-binding</keyword>
<comment type="subcellular location">
    <subcellularLocation>
        <location evidence="1">Nucleus</location>
    </subcellularLocation>
</comment>
<evidence type="ECO:0000313" key="11">
    <source>
        <dbReference type="EMBL" id="KAK4744756.1"/>
    </source>
</evidence>
<evidence type="ECO:0000256" key="5">
    <source>
        <dbReference type="ARBA" id="ARBA00023159"/>
    </source>
</evidence>
<dbReference type="GO" id="GO:0003677">
    <property type="term" value="F:DNA binding"/>
    <property type="evidence" value="ECO:0007669"/>
    <property type="project" value="UniProtKB-KW"/>
</dbReference>
<dbReference type="Pfam" id="PF00249">
    <property type="entry name" value="Myb_DNA-binding"/>
    <property type="match status" value="2"/>
</dbReference>
<evidence type="ECO:0000313" key="12">
    <source>
        <dbReference type="Proteomes" id="UP001345219"/>
    </source>
</evidence>
<sequence length="547" mass="60254">MMVESDDGVLSKDQMGSSLIEKGKDKDKGNIDGVVLKKGPWTSAEDAILVDYVKKHGEGNWNAVQKYSGLSRCGKSCRLRWANHLRPNLRKGAFSADEERLIVELHAKMGNKWARMAAYLPGRTDNEIKNYWNTRIKRRQRAGLPLYPSELRMQAMQEGQQSSGFHGINDANNGFFERSSGQIPDVVFDSLKANQGAFSFVPKLSDVSASSLLMKSLEPPHFANLGPVALNCQKHLQESIYMYSGFSGNPKDAFSSSNPFEDSRCEKIAHSFEYPYHDPVEENSLPSFDAVQGCHSFTNGFSSTPEPIPEALELELPSLQFIETDLGSSWDSSPSPPTLLESVDRLIQSPPRSIKLDSECPSPCNNGLLETLVYEAKTLSSAKNQSSDKSSNSSAPTPGDISSSSLNFYKTEWDEYGDPISPLGHSATSVFNEQTPVSASGSSLDDQLHADIFPVSNFKLESFNQFQSPEREQEFPTQYDYTRPDALLASSGWFGFQSGSFKAQGAPMPDSMASLLGDDDLTSDSKQTAEAYSWNNMPAVCQISELP</sequence>
<feature type="region of interest" description="Disordered" evidence="8">
    <location>
        <begin position="382"/>
        <end position="403"/>
    </location>
</feature>
<proteinExistence type="predicted"/>
<dbReference type="CDD" id="cd00167">
    <property type="entry name" value="SANT"/>
    <property type="match status" value="2"/>
</dbReference>
<dbReference type="Proteomes" id="UP001345219">
    <property type="component" value="Chromosome 9"/>
</dbReference>
<feature type="region of interest" description="Disordered" evidence="8">
    <location>
        <begin position="1"/>
        <end position="24"/>
    </location>
</feature>
<evidence type="ECO:0008006" key="13">
    <source>
        <dbReference type="Google" id="ProtNLM"/>
    </source>
</evidence>
<evidence type="ECO:0000256" key="4">
    <source>
        <dbReference type="ARBA" id="ARBA00023125"/>
    </source>
</evidence>